<dbReference type="AlphaFoldDB" id="A0A9P8G8L1"/>
<proteinExistence type="predicted"/>
<organism evidence="1 2">
    <name type="scientific">Aureobasidium melanogenum</name>
    <name type="common">Aureobasidium pullulans var. melanogenum</name>
    <dbReference type="NCBI Taxonomy" id="46634"/>
    <lineage>
        <taxon>Eukaryota</taxon>
        <taxon>Fungi</taxon>
        <taxon>Dikarya</taxon>
        <taxon>Ascomycota</taxon>
        <taxon>Pezizomycotina</taxon>
        <taxon>Dothideomycetes</taxon>
        <taxon>Dothideomycetidae</taxon>
        <taxon>Dothideales</taxon>
        <taxon>Saccotheciaceae</taxon>
        <taxon>Aureobasidium</taxon>
    </lineage>
</organism>
<feature type="non-terminal residue" evidence="1">
    <location>
        <position position="1"/>
    </location>
</feature>
<keyword evidence="2" id="KW-1185">Reference proteome</keyword>
<name>A0A9P8G8L1_AURME</name>
<dbReference type="EMBL" id="JAHFXS010000001">
    <property type="protein sequence ID" value="KAG9991848.1"/>
    <property type="molecule type" value="Genomic_DNA"/>
</dbReference>
<reference evidence="1" key="1">
    <citation type="journal article" date="2021" name="J Fungi (Basel)">
        <title>Virulence traits and population genomics of the black yeast Aureobasidium melanogenum.</title>
        <authorList>
            <person name="Cernosa A."/>
            <person name="Sun X."/>
            <person name="Gostincar C."/>
            <person name="Fang C."/>
            <person name="Gunde-Cimerman N."/>
            <person name="Song Z."/>
        </authorList>
    </citation>
    <scope>NUCLEOTIDE SEQUENCE</scope>
    <source>
        <strain evidence="1">EXF-9298</strain>
    </source>
</reference>
<gene>
    <name evidence="1" type="ORF">KCU98_g277</name>
</gene>
<sequence>LIHDLCPESLILSFRQSSKRQRQQYLLDPGKEQHTYSDPNASTDRNSSVECWLEATSHRRTVDTTWRSLHGPPLWVREAHRTKDPYVPPERPSPVAHCHNVGTWQSTFPSSFHGTLLRSNSPRSNVTRVEDWLIVTFTMMSKLFANQPPPYSSHGSSMPPSSAVVVIRHPSPESSSKRVSLIFRTDTDELGFVDICLGRPLLRIKKELPLYETR</sequence>
<accession>A0A9P8G8L1</accession>
<evidence type="ECO:0000313" key="1">
    <source>
        <dbReference type="EMBL" id="KAG9991848.1"/>
    </source>
</evidence>
<dbReference type="Proteomes" id="UP000729357">
    <property type="component" value="Unassembled WGS sequence"/>
</dbReference>
<protein>
    <submittedName>
        <fullName evidence="1">Uncharacterized protein</fullName>
    </submittedName>
</protein>
<reference evidence="1" key="2">
    <citation type="submission" date="2021-08" db="EMBL/GenBank/DDBJ databases">
        <authorList>
            <person name="Gostincar C."/>
            <person name="Sun X."/>
            <person name="Song Z."/>
            <person name="Gunde-Cimerman N."/>
        </authorList>
    </citation>
    <scope>NUCLEOTIDE SEQUENCE</scope>
    <source>
        <strain evidence="1">EXF-9298</strain>
    </source>
</reference>
<evidence type="ECO:0000313" key="2">
    <source>
        <dbReference type="Proteomes" id="UP000729357"/>
    </source>
</evidence>
<comment type="caution">
    <text evidence="1">The sequence shown here is derived from an EMBL/GenBank/DDBJ whole genome shotgun (WGS) entry which is preliminary data.</text>
</comment>
<feature type="non-terminal residue" evidence="1">
    <location>
        <position position="214"/>
    </location>
</feature>